<dbReference type="PANTHER" id="PTHR11601:SF34">
    <property type="entry name" value="CYSTEINE DESULFURASE"/>
    <property type="match status" value="1"/>
</dbReference>
<dbReference type="PANTHER" id="PTHR11601">
    <property type="entry name" value="CYSTEINE DESULFURYLASE FAMILY MEMBER"/>
    <property type="match status" value="1"/>
</dbReference>
<keyword evidence="4" id="KW-0479">Metal-binding</keyword>
<dbReference type="InterPro" id="IPR016454">
    <property type="entry name" value="Cysteine_dSase"/>
</dbReference>
<organism evidence="10 12">
    <name type="scientific">Lactobacillus acetotolerans</name>
    <dbReference type="NCBI Taxonomy" id="1600"/>
    <lineage>
        <taxon>Bacteria</taxon>
        <taxon>Bacillati</taxon>
        <taxon>Bacillota</taxon>
        <taxon>Bacilli</taxon>
        <taxon>Lactobacillales</taxon>
        <taxon>Lactobacillaceae</taxon>
        <taxon>Lactobacillus</taxon>
    </lineage>
</organism>
<comment type="similarity">
    <text evidence="2">Belongs to the class-V pyridoxal-phosphate-dependent aminotransferase family. NifS/IscS subfamily.</text>
</comment>
<dbReference type="EMBL" id="CP044496">
    <property type="protein sequence ID" value="QFG51410.1"/>
    <property type="molecule type" value="Genomic_DNA"/>
</dbReference>
<dbReference type="STRING" id="1600.LBAT_1009"/>
<dbReference type="RefSeq" id="WP_056969584.1">
    <property type="nucleotide sequence ID" value="NZ_AP014808.1"/>
</dbReference>
<dbReference type="Proteomes" id="UP000325393">
    <property type="component" value="Chromosome"/>
</dbReference>
<dbReference type="InterPro" id="IPR015421">
    <property type="entry name" value="PyrdxlP-dep_Trfase_major"/>
</dbReference>
<dbReference type="OrthoDB" id="9808002at2"/>
<evidence type="ECO:0000256" key="2">
    <source>
        <dbReference type="ARBA" id="ARBA00006490"/>
    </source>
</evidence>
<dbReference type="AlphaFoldDB" id="A0A0D6A3L2"/>
<protein>
    <submittedName>
        <fullName evidence="10">Cysteine desulfurase</fullName>
    </submittedName>
</protein>
<dbReference type="InterPro" id="IPR015422">
    <property type="entry name" value="PyrdxlP-dep_Trfase_small"/>
</dbReference>
<dbReference type="Pfam" id="PF00266">
    <property type="entry name" value="Aminotran_5"/>
    <property type="match status" value="1"/>
</dbReference>
<dbReference type="GO" id="GO:0031071">
    <property type="term" value="F:cysteine desulfurase activity"/>
    <property type="evidence" value="ECO:0007669"/>
    <property type="project" value="UniProtKB-EC"/>
</dbReference>
<dbReference type="Gene3D" id="1.10.260.50">
    <property type="match status" value="1"/>
</dbReference>
<gene>
    <name evidence="11" type="ORF">LA749_05135</name>
    <name evidence="10" type="ORF">LBAT_1009</name>
</gene>
<dbReference type="PIRSF" id="PIRSF005572">
    <property type="entry name" value="NifS"/>
    <property type="match status" value="1"/>
</dbReference>
<dbReference type="FunFam" id="3.40.640.10:FF:000084">
    <property type="entry name" value="IscS-like cysteine desulfurase"/>
    <property type="match status" value="1"/>
</dbReference>
<dbReference type="Gene3D" id="3.90.1150.10">
    <property type="entry name" value="Aspartate Aminotransferase, domain 1"/>
    <property type="match status" value="1"/>
</dbReference>
<evidence type="ECO:0000313" key="10">
    <source>
        <dbReference type="EMBL" id="BAQ57398.1"/>
    </source>
</evidence>
<evidence type="ECO:0000313" key="11">
    <source>
        <dbReference type="EMBL" id="QFG51410.1"/>
    </source>
</evidence>
<dbReference type="GO" id="GO:0046872">
    <property type="term" value="F:metal ion binding"/>
    <property type="evidence" value="ECO:0007669"/>
    <property type="project" value="UniProtKB-KW"/>
</dbReference>
<dbReference type="GeneID" id="78212368"/>
<evidence type="ECO:0000313" key="13">
    <source>
        <dbReference type="Proteomes" id="UP000325393"/>
    </source>
</evidence>
<name>A0A0D6A3L2_9LACO</name>
<evidence type="ECO:0000256" key="5">
    <source>
        <dbReference type="ARBA" id="ARBA00022898"/>
    </source>
</evidence>
<dbReference type="SUPFAM" id="SSF53383">
    <property type="entry name" value="PLP-dependent transferases"/>
    <property type="match status" value="1"/>
</dbReference>
<evidence type="ECO:0000256" key="3">
    <source>
        <dbReference type="ARBA" id="ARBA00022679"/>
    </source>
</evidence>
<dbReference type="EMBL" id="AP014808">
    <property type="protein sequence ID" value="BAQ57398.1"/>
    <property type="molecule type" value="Genomic_DNA"/>
</dbReference>
<evidence type="ECO:0000256" key="4">
    <source>
        <dbReference type="ARBA" id="ARBA00022723"/>
    </source>
</evidence>
<keyword evidence="7" id="KW-0411">Iron-sulfur</keyword>
<reference evidence="11 13" key="2">
    <citation type="submission" date="2019-09" db="EMBL/GenBank/DDBJ databases">
        <title>Genome sequencing of Lactobacillus acetotolerans.</title>
        <authorList>
            <person name="Kim K."/>
        </authorList>
    </citation>
    <scope>NUCLEOTIDE SEQUENCE [LARGE SCALE GENOMIC DNA]</scope>
    <source>
        <strain evidence="11 13">LA749</strain>
    </source>
</reference>
<dbReference type="Gene3D" id="3.40.640.10">
    <property type="entry name" value="Type I PLP-dependent aspartate aminotransferase-like (Major domain)"/>
    <property type="match status" value="1"/>
</dbReference>
<dbReference type="InterPro" id="IPR000192">
    <property type="entry name" value="Aminotrans_V_dom"/>
</dbReference>
<proteinExistence type="inferred from homology"/>
<keyword evidence="6" id="KW-0408">Iron</keyword>
<evidence type="ECO:0000256" key="1">
    <source>
        <dbReference type="ARBA" id="ARBA00001933"/>
    </source>
</evidence>
<dbReference type="InterPro" id="IPR015424">
    <property type="entry name" value="PyrdxlP-dep_Trfase"/>
</dbReference>
<comment type="catalytic activity">
    <reaction evidence="8">
        <text>(sulfur carrier)-H + L-cysteine = (sulfur carrier)-SH + L-alanine</text>
        <dbReference type="Rhea" id="RHEA:43892"/>
        <dbReference type="Rhea" id="RHEA-COMP:14737"/>
        <dbReference type="Rhea" id="RHEA-COMP:14739"/>
        <dbReference type="ChEBI" id="CHEBI:29917"/>
        <dbReference type="ChEBI" id="CHEBI:35235"/>
        <dbReference type="ChEBI" id="CHEBI:57972"/>
        <dbReference type="ChEBI" id="CHEBI:64428"/>
        <dbReference type="EC" id="2.8.1.7"/>
    </reaction>
</comment>
<accession>A0A0D6A3L2</accession>
<dbReference type="GO" id="GO:0051536">
    <property type="term" value="F:iron-sulfur cluster binding"/>
    <property type="evidence" value="ECO:0007669"/>
    <property type="project" value="UniProtKB-KW"/>
</dbReference>
<evidence type="ECO:0000256" key="7">
    <source>
        <dbReference type="ARBA" id="ARBA00023014"/>
    </source>
</evidence>
<dbReference type="PROSITE" id="PS00018">
    <property type="entry name" value="EF_HAND_1"/>
    <property type="match status" value="1"/>
</dbReference>
<comment type="cofactor">
    <cofactor evidence="1">
        <name>pyridoxal 5'-phosphate</name>
        <dbReference type="ChEBI" id="CHEBI:597326"/>
    </cofactor>
</comment>
<reference evidence="10 12" key="1">
    <citation type="submission" date="2015-03" db="EMBL/GenBank/DDBJ databases">
        <title>Complete genome sequence of Lactobacillus acetotolerans NBRC 13120.</title>
        <authorList>
            <person name="Toh H."/>
            <person name="Morita H."/>
            <person name="Fujita N."/>
        </authorList>
    </citation>
    <scope>NUCLEOTIDE SEQUENCE [LARGE SCALE GENOMIC DNA]</scope>
    <source>
        <strain evidence="10 12">NBRC 13120</strain>
    </source>
</reference>
<dbReference type="InterPro" id="IPR018247">
    <property type="entry name" value="EF_Hand_1_Ca_BS"/>
</dbReference>
<evidence type="ECO:0000259" key="9">
    <source>
        <dbReference type="Pfam" id="PF00266"/>
    </source>
</evidence>
<feature type="domain" description="Aminotransferase class V" evidence="9">
    <location>
        <begin position="4"/>
        <end position="369"/>
    </location>
</feature>
<evidence type="ECO:0000256" key="6">
    <source>
        <dbReference type="ARBA" id="ARBA00023004"/>
    </source>
</evidence>
<evidence type="ECO:0000256" key="8">
    <source>
        <dbReference type="ARBA" id="ARBA00050776"/>
    </source>
</evidence>
<dbReference type="PATRIC" id="fig|1600.4.peg.1033"/>
<keyword evidence="12" id="KW-1185">Reference proteome</keyword>
<evidence type="ECO:0000313" key="12">
    <source>
        <dbReference type="Proteomes" id="UP000035709"/>
    </source>
</evidence>
<dbReference type="KEGG" id="lae:LBAT_1009"/>
<keyword evidence="3" id="KW-0808">Transferase</keyword>
<dbReference type="Proteomes" id="UP000035709">
    <property type="component" value="Chromosome"/>
</dbReference>
<sequence length="385" mass="41849">MSEIYLDNAATTPMSPKVIDCITDEMKNDFGNASSTYEIGRHARSVINKARQQVAQAINAKDNEIIFTSGGSESNNTAIFGTAYSRKNIGKHIITTKIEHPSVLNPMKRLESEGYKVTYLDVDETGHISLSDLKKALTPDTILVSIMAVNNEVGSIMPLEEIGQIVKNSNAYFHVDAVQGIGNIDIDVKKMNIDLLSTSAHKINGPKFLGFLYENENIHIPSLILGGEQETKRRAGTENVPGIAGFGEAVSEIAAISKKDLQAKYKHFQDIILQKLDSAGIKYEINGGRGKNVSYHVLNLRLNGISTAVLQTNLDLAGYAVSAGSACTAGSLEPSHVLIACFGKDSPRINESIRISFGRYNSDEEVNSFADQLVKIAGKFQAKDK</sequence>
<keyword evidence="5" id="KW-0663">Pyridoxal phosphate</keyword>